<reference evidence="1 2" key="2">
    <citation type="journal article" date="2022" name="Mol. Ecol. Resour.">
        <title>The genomes of chicory, endive, great burdock and yacon provide insights into Asteraceae paleo-polyploidization history and plant inulin production.</title>
        <authorList>
            <person name="Fan W."/>
            <person name="Wang S."/>
            <person name="Wang H."/>
            <person name="Wang A."/>
            <person name="Jiang F."/>
            <person name="Liu H."/>
            <person name="Zhao H."/>
            <person name="Xu D."/>
            <person name="Zhang Y."/>
        </authorList>
    </citation>
    <scope>NUCLEOTIDE SEQUENCE [LARGE SCALE GENOMIC DNA]</scope>
    <source>
        <strain evidence="2">cv. Niubang</strain>
    </source>
</reference>
<name>A0ACB9B1F6_ARCLA</name>
<evidence type="ECO:0000313" key="2">
    <source>
        <dbReference type="Proteomes" id="UP001055879"/>
    </source>
</evidence>
<gene>
    <name evidence="1" type="ORF">L6452_23027</name>
</gene>
<reference evidence="2" key="1">
    <citation type="journal article" date="2022" name="Mol. Ecol. Resour.">
        <title>The genomes of chicory, endive, great burdock and yacon provide insights into Asteraceae palaeo-polyploidization history and plant inulin production.</title>
        <authorList>
            <person name="Fan W."/>
            <person name="Wang S."/>
            <person name="Wang H."/>
            <person name="Wang A."/>
            <person name="Jiang F."/>
            <person name="Liu H."/>
            <person name="Zhao H."/>
            <person name="Xu D."/>
            <person name="Zhang Y."/>
        </authorList>
    </citation>
    <scope>NUCLEOTIDE SEQUENCE [LARGE SCALE GENOMIC DNA]</scope>
    <source>
        <strain evidence="2">cv. Niubang</strain>
    </source>
</reference>
<evidence type="ECO:0000313" key="1">
    <source>
        <dbReference type="EMBL" id="KAI3716000.1"/>
    </source>
</evidence>
<protein>
    <submittedName>
        <fullName evidence="1">Uncharacterized protein</fullName>
    </submittedName>
</protein>
<keyword evidence="2" id="KW-1185">Reference proteome</keyword>
<dbReference type="EMBL" id="CM042053">
    <property type="protein sequence ID" value="KAI3716000.1"/>
    <property type="molecule type" value="Genomic_DNA"/>
</dbReference>
<dbReference type="Proteomes" id="UP001055879">
    <property type="component" value="Linkage Group LG07"/>
</dbReference>
<comment type="caution">
    <text evidence="1">The sequence shown here is derived from an EMBL/GenBank/DDBJ whole genome shotgun (WGS) entry which is preliminary data.</text>
</comment>
<proteinExistence type="predicted"/>
<accession>A0ACB9B1F6</accession>
<sequence>MVSLNQKQVTEMAYGVLNYGVSFLWVMRVDASFTRVSSRLPQGFFEEAGERGKVVQWIPQAQVLSHAAVSCFVTHCGWNSTMEALSSSVPVVTLPRWGDQVTNAKYLVDEWKDGIRMSRGEAENIVIGREEIEECFKEAKIGVKAREMRKNVLKWKKAANAGKVSMRGGCRPE</sequence>
<organism evidence="1 2">
    <name type="scientific">Arctium lappa</name>
    <name type="common">Greater burdock</name>
    <name type="synonym">Lappa major</name>
    <dbReference type="NCBI Taxonomy" id="4217"/>
    <lineage>
        <taxon>Eukaryota</taxon>
        <taxon>Viridiplantae</taxon>
        <taxon>Streptophyta</taxon>
        <taxon>Embryophyta</taxon>
        <taxon>Tracheophyta</taxon>
        <taxon>Spermatophyta</taxon>
        <taxon>Magnoliopsida</taxon>
        <taxon>eudicotyledons</taxon>
        <taxon>Gunneridae</taxon>
        <taxon>Pentapetalae</taxon>
        <taxon>asterids</taxon>
        <taxon>campanulids</taxon>
        <taxon>Asterales</taxon>
        <taxon>Asteraceae</taxon>
        <taxon>Carduoideae</taxon>
        <taxon>Cardueae</taxon>
        <taxon>Arctiinae</taxon>
        <taxon>Arctium</taxon>
    </lineage>
</organism>